<evidence type="ECO:0000313" key="2">
    <source>
        <dbReference type="Proteomes" id="UP001589774"/>
    </source>
</evidence>
<reference evidence="1 2" key="1">
    <citation type="submission" date="2024-09" db="EMBL/GenBank/DDBJ databases">
        <authorList>
            <person name="Sun Q."/>
            <person name="Mori K."/>
        </authorList>
    </citation>
    <scope>NUCLEOTIDE SEQUENCE [LARGE SCALE GENOMIC DNA]</scope>
    <source>
        <strain evidence="1 2">CCM 7765</strain>
    </source>
</reference>
<dbReference type="Pfam" id="PF07494">
    <property type="entry name" value="Reg_prop"/>
    <property type="match status" value="1"/>
</dbReference>
<proteinExistence type="predicted"/>
<organism evidence="1 2">
    <name type="scientific">Olivibacter oleidegradans</name>
    <dbReference type="NCBI Taxonomy" id="760123"/>
    <lineage>
        <taxon>Bacteria</taxon>
        <taxon>Pseudomonadati</taxon>
        <taxon>Bacteroidota</taxon>
        <taxon>Sphingobacteriia</taxon>
        <taxon>Sphingobacteriales</taxon>
        <taxon>Sphingobacteriaceae</taxon>
        <taxon>Olivibacter</taxon>
    </lineage>
</organism>
<dbReference type="RefSeq" id="WP_371719633.1">
    <property type="nucleotide sequence ID" value="NZ_JBHLWO010000001.1"/>
</dbReference>
<dbReference type="Proteomes" id="UP001589774">
    <property type="component" value="Unassembled WGS sequence"/>
</dbReference>
<accession>A0ABV6HEB5</accession>
<comment type="caution">
    <text evidence="1">The sequence shown here is derived from an EMBL/GenBank/DDBJ whole genome shotgun (WGS) entry which is preliminary data.</text>
</comment>
<dbReference type="InterPro" id="IPR011110">
    <property type="entry name" value="Reg_prop"/>
</dbReference>
<protein>
    <submittedName>
        <fullName evidence="1">Two-component regulator propeller domain-containing protein</fullName>
    </submittedName>
</protein>
<gene>
    <name evidence="1" type="ORF">ACFFI0_01505</name>
</gene>
<dbReference type="EMBL" id="JBHLWO010000001">
    <property type="protein sequence ID" value="MFC0316957.1"/>
    <property type="molecule type" value="Genomic_DNA"/>
</dbReference>
<sequence length="36" mass="4035">MDYSKQSNDGMIFGILEANDGSIWFGTLNGVYRYDG</sequence>
<dbReference type="InterPro" id="IPR015943">
    <property type="entry name" value="WD40/YVTN_repeat-like_dom_sf"/>
</dbReference>
<evidence type="ECO:0000313" key="1">
    <source>
        <dbReference type="EMBL" id="MFC0316957.1"/>
    </source>
</evidence>
<name>A0ABV6HEB5_9SPHI</name>
<keyword evidence="2" id="KW-1185">Reference proteome</keyword>
<dbReference type="Gene3D" id="2.130.10.10">
    <property type="entry name" value="YVTN repeat-like/Quinoprotein amine dehydrogenase"/>
    <property type="match status" value="1"/>
</dbReference>